<protein>
    <submittedName>
        <fullName evidence="2">Polysaccharide deacetylase</fullName>
    </submittedName>
</protein>
<dbReference type="Pfam" id="PF01522">
    <property type="entry name" value="Polysacc_deac_1"/>
    <property type="match status" value="1"/>
</dbReference>
<dbReference type="Proteomes" id="UP000186455">
    <property type="component" value="Unassembled WGS sequence"/>
</dbReference>
<dbReference type="EMBL" id="LFBV01000002">
    <property type="protein sequence ID" value="OKH94735.1"/>
    <property type="molecule type" value="Genomic_DNA"/>
</dbReference>
<dbReference type="PROSITE" id="PS51677">
    <property type="entry name" value="NODB"/>
    <property type="match status" value="1"/>
</dbReference>
<reference evidence="2 3" key="1">
    <citation type="submission" date="2015-06" db="EMBL/GenBank/DDBJ databases">
        <title>Cloning and characterization of the uncialamcin biosynthetic gene cluster.</title>
        <authorList>
            <person name="Yan X."/>
            <person name="Huang T."/>
            <person name="Ge H."/>
            <person name="Shen B."/>
        </authorList>
    </citation>
    <scope>NUCLEOTIDE SEQUENCE [LARGE SCALE GENOMIC DNA]</scope>
    <source>
        <strain evidence="2 3">DCA2648</strain>
    </source>
</reference>
<dbReference type="Gene3D" id="3.20.20.370">
    <property type="entry name" value="Glycoside hydrolase/deacetylase"/>
    <property type="match status" value="1"/>
</dbReference>
<dbReference type="SUPFAM" id="SSF88713">
    <property type="entry name" value="Glycoside hydrolase/deacetylase"/>
    <property type="match status" value="1"/>
</dbReference>
<evidence type="ECO:0000259" key="1">
    <source>
        <dbReference type="PROSITE" id="PS51677"/>
    </source>
</evidence>
<accession>A0A1Q4VA63</accession>
<evidence type="ECO:0000313" key="2">
    <source>
        <dbReference type="EMBL" id="OKH94735.1"/>
    </source>
</evidence>
<dbReference type="InterPro" id="IPR050248">
    <property type="entry name" value="Polysacc_deacetylase_ArnD"/>
</dbReference>
<dbReference type="CDD" id="cd10917">
    <property type="entry name" value="CE4_NodB_like_6s_7s"/>
    <property type="match status" value="1"/>
</dbReference>
<keyword evidence="3" id="KW-1185">Reference proteome</keyword>
<gene>
    <name evidence="2" type="ORF">AB852_11110</name>
</gene>
<sequence>MLYAGIAWSADGYDVEVIDSDGHRATAPTHWGAERTAELTDWLGAPGSSSEPPRAVVVESTNGLVDGLFTAAGLTVYRADPWVLPDRPDFGSVPALALAERARTDLASLSPLTAEGGGQTGRDDDYHGGIRRSAAIEDELTRAGRWFRHGARDRHEIALTFDDGPDPVHTGQVLDILARYGVHATFFCVGLHVNALPDEVRRIVDAGHSLGNHTWSHPFMPDLSPRQFRLQLERTDDAFDRAVGRVPTVFRPPYGSRTPETLGELLPGGPALALWDVDSWDWARPGPEKIASTVLDHAGPGSLILMHDGGGDRRQSVAALPAVIEGLLERDLRFVAADALLAGARARSTVAHLGE</sequence>
<evidence type="ECO:0000313" key="3">
    <source>
        <dbReference type="Proteomes" id="UP000186455"/>
    </source>
</evidence>
<organism evidence="2 3">
    <name type="scientific">Streptomyces uncialis</name>
    <dbReference type="NCBI Taxonomy" id="1048205"/>
    <lineage>
        <taxon>Bacteria</taxon>
        <taxon>Bacillati</taxon>
        <taxon>Actinomycetota</taxon>
        <taxon>Actinomycetes</taxon>
        <taxon>Kitasatosporales</taxon>
        <taxon>Streptomycetaceae</taxon>
        <taxon>Streptomyces</taxon>
    </lineage>
</organism>
<proteinExistence type="predicted"/>
<feature type="domain" description="NodB homology" evidence="1">
    <location>
        <begin position="155"/>
        <end position="335"/>
    </location>
</feature>
<dbReference type="GO" id="GO:0005975">
    <property type="term" value="P:carbohydrate metabolic process"/>
    <property type="evidence" value="ECO:0007669"/>
    <property type="project" value="InterPro"/>
</dbReference>
<dbReference type="STRING" id="1048205.AB852_11110"/>
<dbReference type="InterPro" id="IPR011330">
    <property type="entry name" value="Glyco_hydro/deAcase_b/a-brl"/>
</dbReference>
<name>A0A1Q4VA63_9ACTN</name>
<dbReference type="InterPro" id="IPR002509">
    <property type="entry name" value="NODB_dom"/>
</dbReference>
<comment type="caution">
    <text evidence="2">The sequence shown here is derived from an EMBL/GenBank/DDBJ whole genome shotgun (WGS) entry which is preliminary data.</text>
</comment>
<dbReference type="AlphaFoldDB" id="A0A1Q4VA63"/>
<dbReference type="RefSeq" id="WP_073786631.1">
    <property type="nucleotide sequence ID" value="NZ_LFBV01000002.1"/>
</dbReference>
<dbReference type="GO" id="GO:0016810">
    <property type="term" value="F:hydrolase activity, acting on carbon-nitrogen (but not peptide) bonds"/>
    <property type="evidence" value="ECO:0007669"/>
    <property type="project" value="InterPro"/>
</dbReference>
<dbReference type="PANTHER" id="PTHR10587">
    <property type="entry name" value="GLYCOSYL TRANSFERASE-RELATED"/>
    <property type="match status" value="1"/>
</dbReference>